<proteinExistence type="predicted"/>
<evidence type="ECO:0000256" key="4">
    <source>
        <dbReference type="ARBA" id="ARBA00023136"/>
    </source>
</evidence>
<dbReference type="GO" id="GO:0016020">
    <property type="term" value="C:membrane"/>
    <property type="evidence" value="ECO:0007669"/>
    <property type="project" value="UniProtKB-SubCell"/>
</dbReference>
<reference evidence="6" key="1">
    <citation type="submission" date="2020-10" db="EMBL/GenBank/DDBJ databases">
        <authorList>
            <person name="Gilroy R."/>
        </authorList>
    </citation>
    <scope>NUCLEOTIDE SEQUENCE</scope>
    <source>
        <strain evidence="6">ChiGjej3B3-7149</strain>
    </source>
</reference>
<feature type="transmembrane region" description="Helical" evidence="5">
    <location>
        <begin position="167"/>
        <end position="191"/>
    </location>
</feature>
<accession>A0A9D1IZS2</accession>
<comment type="subcellular location">
    <subcellularLocation>
        <location evidence="1">Membrane</location>
        <topology evidence="1">Multi-pass membrane protein</topology>
    </subcellularLocation>
</comment>
<evidence type="ECO:0000256" key="1">
    <source>
        <dbReference type="ARBA" id="ARBA00004141"/>
    </source>
</evidence>
<evidence type="ECO:0000256" key="5">
    <source>
        <dbReference type="SAM" id="Phobius"/>
    </source>
</evidence>
<evidence type="ECO:0000313" key="7">
    <source>
        <dbReference type="Proteomes" id="UP000824238"/>
    </source>
</evidence>
<dbReference type="AlphaFoldDB" id="A0A9D1IZS2"/>
<keyword evidence="6" id="KW-0378">Hydrolase</keyword>
<dbReference type="EMBL" id="DVHH01000183">
    <property type="protein sequence ID" value="HIR55448.1"/>
    <property type="molecule type" value="Genomic_DNA"/>
</dbReference>
<dbReference type="SUPFAM" id="SSF144091">
    <property type="entry name" value="Rhomboid-like"/>
    <property type="match status" value="1"/>
</dbReference>
<evidence type="ECO:0000256" key="2">
    <source>
        <dbReference type="ARBA" id="ARBA00022692"/>
    </source>
</evidence>
<evidence type="ECO:0000256" key="3">
    <source>
        <dbReference type="ARBA" id="ARBA00022989"/>
    </source>
</evidence>
<keyword evidence="3 5" id="KW-1133">Transmembrane helix</keyword>
<evidence type="ECO:0000313" key="6">
    <source>
        <dbReference type="EMBL" id="HIR55448.1"/>
    </source>
</evidence>
<name>A0A9D1IZS2_9FIRM</name>
<dbReference type="InterPro" id="IPR035952">
    <property type="entry name" value="Rhomboid-like_sf"/>
</dbReference>
<feature type="transmembrane region" description="Helical" evidence="5">
    <location>
        <begin position="141"/>
        <end position="161"/>
    </location>
</feature>
<feature type="transmembrane region" description="Helical" evidence="5">
    <location>
        <begin position="111"/>
        <end position="134"/>
    </location>
</feature>
<protein>
    <submittedName>
        <fullName evidence="6">Rhomboid family intramembrane serine protease</fullName>
    </submittedName>
</protein>
<dbReference type="Proteomes" id="UP000824238">
    <property type="component" value="Unassembled WGS sequence"/>
</dbReference>
<keyword evidence="2 5" id="KW-0812">Transmembrane</keyword>
<dbReference type="Gene3D" id="1.20.1540.10">
    <property type="entry name" value="Rhomboid-like"/>
    <property type="match status" value="1"/>
</dbReference>
<dbReference type="GO" id="GO:0008233">
    <property type="term" value="F:peptidase activity"/>
    <property type="evidence" value="ECO:0007669"/>
    <property type="project" value="UniProtKB-KW"/>
</dbReference>
<dbReference type="GO" id="GO:0006508">
    <property type="term" value="P:proteolysis"/>
    <property type="evidence" value="ECO:0007669"/>
    <property type="project" value="UniProtKB-KW"/>
</dbReference>
<organism evidence="6 7">
    <name type="scientific">Candidatus Scatomorpha intestinigallinarum</name>
    <dbReference type="NCBI Taxonomy" id="2840923"/>
    <lineage>
        <taxon>Bacteria</taxon>
        <taxon>Bacillati</taxon>
        <taxon>Bacillota</taxon>
        <taxon>Clostridia</taxon>
        <taxon>Eubacteriales</taxon>
        <taxon>Candidatus Scatomorpha</taxon>
    </lineage>
</organism>
<feature type="transmembrane region" description="Helical" evidence="5">
    <location>
        <begin position="39"/>
        <end position="64"/>
    </location>
</feature>
<comment type="caution">
    <text evidence="6">The sequence shown here is derived from an EMBL/GenBank/DDBJ whole genome shotgun (WGS) entry which is preliminary data.</text>
</comment>
<gene>
    <name evidence="6" type="ORF">IAD36_07645</name>
</gene>
<keyword evidence="6" id="KW-0645">Protease</keyword>
<sequence>MLIIVIGTAAVWLLSMMDRSGQLLGLLSFSPTAILHGQIWRLVTFVFVPTNSGIWLLISLYFYYFVGSVLEREWGAGRFTIFYLSGMLLTIVYGFIVYFAAGLPVPLSTVYINYSLFFAFATLYPDNMVLLFFFIPLKMKWLAWLDAAYFAYSILDGLINLPGTLKLLGIMPVIAILNYLLFFGSTLGSLFRPRAARRKTVNFQQELHRMKKDAKQKNYMHKCAVCGRTDADYPELEFRYCSRCAGYHCFCQDHINNHVHFTE</sequence>
<keyword evidence="4 5" id="KW-0472">Membrane</keyword>
<feature type="transmembrane region" description="Helical" evidence="5">
    <location>
        <begin position="76"/>
        <end position="99"/>
    </location>
</feature>
<reference evidence="6" key="2">
    <citation type="journal article" date="2021" name="PeerJ">
        <title>Extensive microbial diversity within the chicken gut microbiome revealed by metagenomics and culture.</title>
        <authorList>
            <person name="Gilroy R."/>
            <person name="Ravi A."/>
            <person name="Getino M."/>
            <person name="Pursley I."/>
            <person name="Horton D.L."/>
            <person name="Alikhan N.F."/>
            <person name="Baker D."/>
            <person name="Gharbi K."/>
            <person name="Hall N."/>
            <person name="Watson M."/>
            <person name="Adriaenssens E.M."/>
            <person name="Foster-Nyarko E."/>
            <person name="Jarju S."/>
            <person name="Secka A."/>
            <person name="Antonio M."/>
            <person name="Oren A."/>
            <person name="Chaudhuri R.R."/>
            <person name="La Ragione R."/>
            <person name="Hildebrand F."/>
            <person name="Pallen M.J."/>
        </authorList>
    </citation>
    <scope>NUCLEOTIDE SEQUENCE</scope>
    <source>
        <strain evidence="6">ChiGjej3B3-7149</strain>
    </source>
</reference>